<dbReference type="Proteomes" id="UP000235371">
    <property type="component" value="Unassembled WGS sequence"/>
</dbReference>
<keyword evidence="2" id="KW-0472">Membrane</keyword>
<keyword evidence="5" id="KW-1185">Reference proteome</keyword>
<evidence type="ECO:0000256" key="1">
    <source>
        <dbReference type="SAM" id="MobiDB-lite"/>
    </source>
</evidence>
<feature type="chain" id="PRO_5014440838" description="Transmembrane protein" evidence="3">
    <location>
        <begin position="24"/>
        <end position="204"/>
    </location>
</feature>
<organism evidence="4 5">
    <name type="scientific">Hyaloscypha bicolor E</name>
    <dbReference type="NCBI Taxonomy" id="1095630"/>
    <lineage>
        <taxon>Eukaryota</taxon>
        <taxon>Fungi</taxon>
        <taxon>Dikarya</taxon>
        <taxon>Ascomycota</taxon>
        <taxon>Pezizomycotina</taxon>
        <taxon>Leotiomycetes</taxon>
        <taxon>Helotiales</taxon>
        <taxon>Hyaloscyphaceae</taxon>
        <taxon>Hyaloscypha</taxon>
        <taxon>Hyaloscypha bicolor</taxon>
    </lineage>
</organism>
<proteinExistence type="predicted"/>
<dbReference type="EMBL" id="KZ613846">
    <property type="protein sequence ID" value="PMD57551.1"/>
    <property type="molecule type" value="Genomic_DNA"/>
</dbReference>
<name>A0A2J6T3E0_9HELO</name>
<evidence type="ECO:0000256" key="2">
    <source>
        <dbReference type="SAM" id="Phobius"/>
    </source>
</evidence>
<feature type="transmembrane region" description="Helical" evidence="2">
    <location>
        <begin position="68"/>
        <end position="90"/>
    </location>
</feature>
<feature type="signal peptide" evidence="3">
    <location>
        <begin position="1"/>
        <end position="23"/>
    </location>
</feature>
<accession>A0A2J6T3E0</accession>
<feature type="transmembrane region" description="Helical" evidence="2">
    <location>
        <begin position="96"/>
        <end position="119"/>
    </location>
</feature>
<evidence type="ECO:0000256" key="3">
    <source>
        <dbReference type="SAM" id="SignalP"/>
    </source>
</evidence>
<dbReference type="AlphaFoldDB" id="A0A2J6T3E0"/>
<keyword evidence="2" id="KW-0812">Transmembrane</keyword>
<keyword evidence="2" id="KW-1133">Transmembrane helix</keyword>
<feature type="transmembrane region" description="Helical" evidence="2">
    <location>
        <begin position="131"/>
        <end position="152"/>
    </location>
</feature>
<evidence type="ECO:0000313" key="5">
    <source>
        <dbReference type="Proteomes" id="UP000235371"/>
    </source>
</evidence>
<keyword evidence="3" id="KW-0732">Signal</keyword>
<evidence type="ECO:0000313" key="4">
    <source>
        <dbReference type="EMBL" id="PMD57551.1"/>
    </source>
</evidence>
<dbReference type="GeneID" id="36591486"/>
<feature type="region of interest" description="Disordered" evidence="1">
    <location>
        <begin position="181"/>
        <end position="204"/>
    </location>
</feature>
<dbReference type="OrthoDB" id="3548529at2759"/>
<sequence>MKWTPTTLLLHLLWGWQFALCCAGEVVLLLAIGGATTAIGGATRPVAYFSCVLFLYEPNSDIKHSWAWLLFIATAFSAVLVLGEVCLFANDQLTPIIFLGFQTGKLAYAVLVFILFLVFSTMHETEYLWHFVLGVAVFCPPWILTFFLAVLIQVAAQTPVKQEAIGNGDAEIAPERAPLLPAQIPSPRLPSQRIAVQRYPSSSR</sequence>
<dbReference type="RefSeq" id="XP_024734455.1">
    <property type="nucleotide sequence ID" value="XM_024883409.1"/>
</dbReference>
<evidence type="ECO:0008006" key="6">
    <source>
        <dbReference type="Google" id="ProtNLM"/>
    </source>
</evidence>
<reference evidence="4 5" key="1">
    <citation type="submission" date="2016-04" db="EMBL/GenBank/DDBJ databases">
        <title>A degradative enzymes factory behind the ericoid mycorrhizal symbiosis.</title>
        <authorList>
            <consortium name="DOE Joint Genome Institute"/>
            <person name="Martino E."/>
            <person name="Morin E."/>
            <person name="Grelet G."/>
            <person name="Kuo A."/>
            <person name="Kohler A."/>
            <person name="Daghino S."/>
            <person name="Barry K."/>
            <person name="Choi C."/>
            <person name="Cichocki N."/>
            <person name="Clum A."/>
            <person name="Copeland A."/>
            <person name="Hainaut M."/>
            <person name="Haridas S."/>
            <person name="Labutti K."/>
            <person name="Lindquist E."/>
            <person name="Lipzen A."/>
            <person name="Khouja H.-R."/>
            <person name="Murat C."/>
            <person name="Ohm R."/>
            <person name="Olson A."/>
            <person name="Spatafora J."/>
            <person name="Veneault-Fourrey C."/>
            <person name="Henrissat B."/>
            <person name="Grigoriev I."/>
            <person name="Martin F."/>
            <person name="Perotto S."/>
        </authorList>
    </citation>
    <scope>NUCLEOTIDE SEQUENCE [LARGE SCALE GENOMIC DNA]</scope>
    <source>
        <strain evidence="4 5">E</strain>
    </source>
</reference>
<protein>
    <recommendedName>
        <fullName evidence="6">Transmembrane protein</fullName>
    </recommendedName>
</protein>
<gene>
    <name evidence="4" type="ORF">K444DRAFT_631742</name>
</gene>
<dbReference type="InParanoid" id="A0A2J6T3E0"/>